<proteinExistence type="predicted"/>
<feature type="domain" description="eCIS core" evidence="2">
    <location>
        <begin position="76"/>
        <end position="141"/>
    </location>
</feature>
<comment type="caution">
    <text evidence="3">The sequence shown here is derived from an EMBL/GenBank/DDBJ whole genome shotgun (WGS) entry which is preliminary data.</text>
</comment>
<dbReference type="OrthoDB" id="292792at2"/>
<dbReference type="EMBL" id="SMGD01000014">
    <property type="protein sequence ID" value="TCK47379.1"/>
    <property type="molecule type" value="Genomic_DNA"/>
</dbReference>
<evidence type="ECO:0000313" key="3">
    <source>
        <dbReference type="EMBL" id="TCK47379.1"/>
    </source>
</evidence>
<feature type="region of interest" description="Disordered" evidence="1">
    <location>
        <begin position="1"/>
        <end position="78"/>
    </location>
</feature>
<feature type="compositionally biased region" description="Low complexity" evidence="1">
    <location>
        <begin position="44"/>
        <end position="68"/>
    </location>
</feature>
<dbReference type="AlphaFoldDB" id="A0A4R1JB74"/>
<evidence type="ECO:0000256" key="1">
    <source>
        <dbReference type="SAM" id="MobiDB-lite"/>
    </source>
</evidence>
<organism evidence="3 4">
    <name type="scientific">Celerinatantimonas diazotrophica</name>
    <dbReference type="NCBI Taxonomy" id="412034"/>
    <lineage>
        <taxon>Bacteria</taxon>
        <taxon>Pseudomonadati</taxon>
        <taxon>Pseudomonadota</taxon>
        <taxon>Gammaproteobacteria</taxon>
        <taxon>Celerinatantimonadaceae</taxon>
        <taxon>Celerinatantimonas</taxon>
    </lineage>
</organism>
<name>A0A4R1JB74_9GAMM</name>
<reference evidence="3 4" key="1">
    <citation type="submission" date="2019-03" db="EMBL/GenBank/DDBJ databases">
        <title>Genomic Encyclopedia of Type Strains, Phase IV (KMG-IV): sequencing the most valuable type-strain genomes for metagenomic binning, comparative biology and taxonomic classification.</title>
        <authorList>
            <person name="Goeker M."/>
        </authorList>
    </citation>
    <scope>NUCLEOTIDE SEQUENCE [LARGE SCALE GENOMIC DNA]</scope>
    <source>
        <strain evidence="3 4">DSM 18577</strain>
    </source>
</reference>
<dbReference type="RefSeq" id="WP_131913201.1">
    <property type="nucleotide sequence ID" value="NZ_OU594967.1"/>
</dbReference>
<dbReference type="Pfam" id="PF13699">
    <property type="entry name" value="eCIS_core"/>
    <property type="match status" value="1"/>
</dbReference>
<accession>A0A4R1JB74</accession>
<gene>
    <name evidence="3" type="ORF">EV690_2401</name>
</gene>
<feature type="compositionally biased region" description="Low complexity" evidence="1">
    <location>
        <begin position="26"/>
        <end position="37"/>
    </location>
</feature>
<dbReference type="Proteomes" id="UP000295565">
    <property type="component" value="Unassembled WGS sequence"/>
</dbReference>
<sequence length="876" mass="98530">MSEHQSPKPPRPAHQSSTALSSSHQTTANSPSNPSAAIADQRLQSQTQQSQIQMMQQSSPAPSISAPTDMENKTGLPDTLKQGIENLSGLSMDDVKVHYNSHQPAQLQAHAYAQGSEIHLGAGQEKHLPHEAWHVVQQKQGRVPATAQLKSRTYINDDSELEQEADKMGAKATQMGGHALHPNASINPPPLQQVAVTATASHQSPVQRQLNLEDAQRLFQLWQLLKSKLTLTSWTHQTIEQELINAARQSDTLKQALNYLIKRFNISPQQLSELQALVPVDSFVRQQNFREANSPLSGMLHAGILDRVISQTGLQSSGHYSPSDMFTSDDFNLHLYQRLHTSIQALLAFSNAMHPRTRGSEFQITDGLELLNSVGRMSMMLASGDYFPVEETRPLPLNWTSDRFLDMRADEFSRYPRGVREELESNLLSERNRLKQSPDDDVSTNDDHRFPYTLDLYTGDQRRTHIKNTGAVRLDFTTGTPEREEISDALPGGMSTNEDLSYENIVHHLNLMDPDTIRAHLNRAFHSMSTSDPFFRELAILLVGIEGTQNNMMTLHGPMVVDLANQGTLSWNQALFQDDSRRPTLESMPYFVYASDANQKGTIPRSGARGPMERQAEVVQNGRFNSQAVSSDLATTSLAQSNQSGKLSKSQKRNLTKQDKESLGYLVFKDVYMRRQFQLQELFLKQFFTPLFSQKVKDPRLLLDQFQKAMEYYLIHKFMGYQKNVSMIFDLWDTVRGDFMASALGKSSMLPKGTTMGNKNGAAMRLFHYLYSLSSSEFEWNNCLIIALAEQTGTNLTMQDIIEIRMRLKKYAGANVGEMLDLNATTLSIILGYFNCPNATVEVYTQSDDEATTSCSIGTGEKTIHIRYAHRHFTRF</sequence>
<feature type="compositionally biased region" description="Polar residues" evidence="1">
    <location>
        <begin position="14"/>
        <end position="25"/>
    </location>
</feature>
<keyword evidence="4" id="KW-1185">Reference proteome</keyword>
<dbReference type="InterPro" id="IPR025295">
    <property type="entry name" value="eCIS_core_dom"/>
</dbReference>
<evidence type="ECO:0000313" key="4">
    <source>
        <dbReference type="Proteomes" id="UP000295565"/>
    </source>
</evidence>
<evidence type="ECO:0000259" key="2">
    <source>
        <dbReference type="Pfam" id="PF13699"/>
    </source>
</evidence>
<protein>
    <submittedName>
        <fullName evidence="3">Uncharacterized protein DUF4157</fullName>
    </submittedName>
</protein>